<feature type="region of interest" description="Disordered" evidence="1">
    <location>
        <begin position="630"/>
        <end position="656"/>
    </location>
</feature>
<dbReference type="PANTHER" id="PTHR33914">
    <property type="entry name" value="18S PRE-RIBOSOMAL ASSEMBLY PROTEIN GAR2-LIKE PROTEIN"/>
    <property type="match status" value="1"/>
</dbReference>
<dbReference type="EMBL" id="GL377581">
    <property type="protein sequence ID" value="EFJ27887.1"/>
    <property type="molecule type" value="Genomic_DNA"/>
</dbReference>
<feature type="compositionally biased region" description="Low complexity" evidence="1">
    <location>
        <begin position="268"/>
        <end position="285"/>
    </location>
</feature>
<proteinExistence type="predicted"/>
<feature type="compositionally biased region" description="Low complexity" evidence="1">
    <location>
        <begin position="297"/>
        <end position="327"/>
    </location>
</feature>
<evidence type="ECO:0000313" key="2">
    <source>
        <dbReference type="EMBL" id="EFJ27887.1"/>
    </source>
</evidence>
<dbReference type="AlphaFoldDB" id="D8RJC4"/>
<dbReference type="PANTHER" id="PTHR33914:SF2">
    <property type="entry name" value="OS02G0582100 PROTEIN"/>
    <property type="match status" value="1"/>
</dbReference>
<gene>
    <name evidence="2" type="ORF">SELMODRAFT_411885</name>
</gene>
<feature type="compositionally biased region" description="Pro residues" evidence="1">
    <location>
        <begin position="681"/>
        <end position="690"/>
    </location>
</feature>
<dbReference type="InterPro" id="IPR040378">
    <property type="entry name" value="BASL"/>
</dbReference>
<dbReference type="InParanoid" id="D8RJC4"/>
<sequence length="878" mass="95612">MAFLLRVFSGRRADAPEDVERLREEFRRRKDEVFGDLLQNAEVRALVEMIYDSSNREAQYFLKQPSLSWLKENPQLVLETISVLSSQDAPFVGRLGDAIEKYGVEAVSDIVLELFNQISYLTRQLGLGDSLTDGLEYGWELGSPLSSRPRHTQRQNQLLWTGSRSLTFPAPSRCQRDGPDKLDRCMDEPLPVSTSPRDDNDVVNGREQYDRRNSVKQSASTVEKSSAGEAENNRMRVLVPPAPRIAQAASDEAPKLVAADGDFREKSGVSSRGHSSRRSMSCGGSELYTSDSDDDSFSTSSQMSLLVAVSESHSSGSSSADDLASESGRNEARVVPEDNSEGCTGTGKTGMEEAGSAPAHDFPAFKPEIQIQDGGEEYLDKLPIYSSVVLSSKSSGSENEKDLSFYAPEMWTYSEKEGHDLDGTEASRRNAPEQQASNDTSEHEEELMEEVKVVIVPSVEDKYVSVSVQPVTIDSWRNESGGAHVQDDLFAVKRMENPVSEEVKDDTANLEENGGKLQGGILVAKTLQAPGCGELAAEARDSEFQLEKFKEATSNSGDEDLAAASLSKAIEGDELGGAGEKNSQDVDKNYDDARNGEQVVDDVHLNSSSVDGNGDLEKQADVKESSLLAEDHQASEALHSEASKDDGLPPPENSRSSADYLERLREEDGPEIAATQKSEPPKAPDSPPKPESLLVPYSGLIALSGPIAYPSSYSGTVPYSGSLSLRSDSSTNICQVSGTAVRLRWPLPRGIICITGDARGARCAAFAPLPDTVPIDSSKKWFFFFPLSSLMAILLVSQSLDDNFSIHRSSLFFLSGTRRSKRFCFSEASYISYLCPVPSASLSRERCKLQFNQFSLKSVLRGDVTNVAGGLRLPLGSR</sequence>
<feature type="region of interest" description="Disordered" evidence="1">
    <location>
        <begin position="416"/>
        <end position="448"/>
    </location>
</feature>
<feature type="region of interest" description="Disordered" evidence="1">
    <location>
        <begin position="248"/>
        <end position="372"/>
    </location>
</feature>
<reference evidence="2 3" key="1">
    <citation type="journal article" date="2011" name="Science">
        <title>The Selaginella genome identifies genetic changes associated with the evolution of vascular plants.</title>
        <authorList>
            <person name="Banks J.A."/>
            <person name="Nishiyama T."/>
            <person name="Hasebe M."/>
            <person name="Bowman J.L."/>
            <person name="Gribskov M."/>
            <person name="dePamphilis C."/>
            <person name="Albert V.A."/>
            <person name="Aono N."/>
            <person name="Aoyama T."/>
            <person name="Ambrose B.A."/>
            <person name="Ashton N.W."/>
            <person name="Axtell M.J."/>
            <person name="Barker E."/>
            <person name="Barker M.S."/>
            <person name="Bennetzen J.L."/>
            <person name="Bonawitz N.D."/>
            <person name="Chapple C."/>
            <person name="Cheng C."/>
            <person name="Correa L.G."/>
            <person name="Dacre M."/>
            <person name="DeBarry J."/>
            <person name="Dreyer I."/>
            <person name="Elias M."/>
            <person name="Engstrom E.M."/>
            <person name="Estelle M."/>
            <person name="Feng L."/>
            <person name="Finet C."/>
            <person name="Floyd S.K."/>
            <person name="Frommer W.B."/>
            <person name="Fujita T."/>
            <person name="Gramzow L."/>
            <person name="Gutensohn M."/>
            <person name="Harholt J."/>
            <person name="Hattori M."/>
            <person name="Heyl A."/>
            <person name="Hirai T."/>
            <person name="Hiwatashi Y."/>
            <person name="Ishikawa M."/>
            <person name="Iwata M."/>
            <person name="Karol K.G."/>
            <person name="Koehler B."/>
            <person name="Kolukisaoglu U."/>
            <person name="Kubo M."/>
            <person name="Kurata T."/>
            <person name="Lalonde S."/>
            <person name="Li K."/>
            <person name="Li Y."/>
            <person name="Litt A."/>
            <person name="Lyons E."/>
            <person name="Manning G."/>
            <person name="Maruyama T."/>
            <person name="Michael T.P."/>
            <person name="Mikami K."/>
            <person name="Miyazaki S."/>
            <person name="Morinaga S."/>
            <person name="Murata T."/>
            <person name="Mueller-Roeber B."/>
            <person name="Nelson D.R."/>
            <person name="Obara M."/>
            <person name="Oguri Y."/>
            <person name="Olmstead R.G."/>
            <person name="Onodera N."/>
            <person name="Petersen B.L."/>
            <person name="Pils B."/>
            <person name="Prigge M."/>
            <person name="Rensing S.A."/>
            <person name="Riano-Pachon D.M."/>
            <person name="Roberts A.W."/>
            <person name="Sato Y."/>
            <person name="Scheller H.V."/>
            <person name="Schulz B."/>
            <person name="Schulz C."/>
            <person name="Shakirov E.V."/>
            <person name="Shibagaki N."/>
            <person name="Shinohara N."/>
            <person name="Shippen D.E."/>
            <person name="Soerensen I."/>
            <person name="Sotooka R."/>
            <person name="Sugimoto N."/>
            <person name="Sugita M."/>
            <person name="Sumikawa N."/>
            <person name="Tanurdzic M."/>
            <person name="Theissen G."/>
            <person name="Ulvskov P."/>
            <person name="Wakazuki S."/>
            <person name="Weng J.K."/>
            <person name="Willats W.W."/>
            <person name="Wipf D."/>
            <person name="Wolf P.G."/>
            <person name="Yang L."/>
            <person name="Zimmer A.D."/>
            <person name="Zhu Q."/>
            <person name="Mitros T."/>
            <person name="Hellsten U."/>
            <person name="Loque D."/>
            <person name="Otillar R."/>
            <person name="Salamov A."/>
            <person name="Schmutz J."/>
            <person name="Shapiro H."/>
            <person name="Lindquist E."/>
            <person name="Lucas S."/>
            <person name="Rokhsar D."/>
            <person name="Grigoriev I.V."/>
        </authorList>
    </citation>
    <scope>NUCLEOTIDE SEQUENCE [LARGE SCALE GENOMIC DNA]</scope>
</reference>
<feature type="region of interest" description="Disordered" evidence="1">
    <location>
        <begin position="672"/>
        <end position="691"/>
    </location>
</feature>
<keyword evidence="3" id="KW-1185">Reference proteome</keyword>
<feature type="compositionally biased region" description="Basic and acidic residues" evidence="1">
    <location>
        <begin position="630"/>
        <end position="647"/>
    </location>
</feature>
<dbReference type="KEGG" id="smo:SELMODRAFT_411885"/>
<evidence type="ECO:0000256" key="1">
    <source>
        <dbReference type="SAM" id="MobiDB-lite"/>
    </source>
</evidence>
<dbReference type="GO" id="GO:0009786">
    <property type="term" value="P:regulation of asymmetric cell division"/>
    <property type="evidence" value="ECO:0000318"/>
    <property type="project" value="GO_Central"/>
</dbReference>
<dbReference type="HOGENOM" id="CLU_350724_0_0_1"/>
<name>D8RJC4_SELML</name>
<dbReference type="Proteomes" id="UP000001514">
    <property type="component" value="Unassembled WGS sequence"/>
</dbReference>
<organism evidence="3">
    <name type="scientific">Selaginella moellendorffii</name>
    <name type="common">Spikemoss</name>
    <dbReference type="NCBI Taxonomy" id="88036"/>
    <lineage>
        <taxon>Eukaryota</taxon>
        <taxon>Viridiplantae</taxon>
        <taxon>Streptophyta</taxon>
        <taxon>Embryophyta</taxon>
        <taxon>Tracheophyta</taxon>
        <taxon>Lycopodiopsida</taxon>
        <taxon>Selaginellales</taxon>
        <taxon>Selaginellaceae</taxon>
        <taxon>Selaginella</taxon>
    </lineage>
</organism>
<feature type="compositionally biased region" description="Basic and acidic residues" evidence="1">
    <location>
        <begin position="174"/>
        <end position="187"/>
    </location>
</feature>
<accession>D8RJC4</accession>
<protein>
    <submittedName>
        <fullName evidence="2">Uncharacterized protein</fullName>
    </submittedName>
</protein>
<feature type="region of interest" description="Disordered" evidence="1">
    <location>
        <begin position="169"/>
        <end position="236"/>
    </location>
</feature>
<evidence type="ECO:0000313" key="3">
    <source>
        <dbReference type="Proteomes" id="UP000001514"/>
    </source>
</evidence>
<dbReference type="Gramene" id="EFJ27887">
    <property type="protein sequence ID" value="EFJ27887"/>
    <property type="gene ID" value="SELMODRAFT_411885"/>
</dbReference>
<feature type="compositionally biased region" description="Basic and acidic residues" evidence="1">
    <location>
        <begin position="416"/>
        <end position="431"/>
    </location>
</feature>
<feature type="compositionally biased region" description="Polar residues" evidence="1">
    <location>
        <begin position="215"/>
        <end position="224"/>
    </location>
</feature>